<dbReference type="AlphaFoldDB" id="A0A0A9C7H8"/>
<proteinExistence type="predicted"/>
<accession>A0A0A9C7H8</accession>
<sequence>MYWHLLKLHAFKVLVWSCRNRWFWPS</sequence>
<evidence type="ECO:0000313" key="1">
    <source>
        <dbReference type="EMBL" id="JAD72234.1"/>
    </source>
</evidence>
<dbReference type="EMBL" id="GBRH01225661">
    <property type="protein sequence ID" value="JAD72234.1"/>
    <property type="molecule type" value="Transcribed_RNA"/>
</dbReference>
<organism evidence="1">
    <name type="scientific">Arundo donax</name>
    <name type="common">Giant reed</name>
    <name type="synonym">Donax arundinaceus</name>
    <dbReference type="NCBI Taxonomy" id="35708"/>
    <lineage>
        <taxon>Eukaryota</taxon>
        <taxon>Viridiplantae</taxon>
        <taxon>Streptophyta</taxon>
        <taxon>Embryophyta</taxon>
        <taxon>Tracheophyta</taxon>
        <taxon>Spermatophyta</taxon>
        <taxon>Magnoliopsida</taxon>
        <taxon>Liliopsida</taxon>
        <taxon>Poales</taxon>
        <taxon>Poaceae</taxon>
        <taxon>PACMAD clade</taxon>
        <taxon>Arundinoideae</taxon>
        <taxon>Arundineae</taxon>
        <taxon>Arundo</taxon>
    </lineage>
</organism>
<name>A0A0A9C7H8_ARUDO</name>
<reference evidence="1" key="2">
    <citation type="journal article" date="2015" name="Data Brief">
        <title>Shoot transcriptome of the giant reed, Arundo donax.</title>
        <authorList>
            <person name="Barrero R.A."/>
            <person name="Guerrero F.D."/>
            <person name="Moolhuijzen P."/>
            <person name="Goolsby J.A."/>
            <person name="Tidwell J."/>
            <person name="Bellgard S.E."/>
            <person name="Bellgard M.I."/>
        </authorList>
    </citation>
    <scope>NUCLEOTIDE SEQUENCE</scope>
    <source>
        <tissue evidence="1">Shoot tissue taken approximately 20 cm above the soil surface</tissue>
    </source>
</reference>
<protein>
    <submittedName>
        <fullName evidence="1">Uncharacterized protein</fullName>
    </submittedName>
</protein>
<reference evidence="1" key="1">
    <citation type="submission" date="2014-09" db="EMBL/GenBank/DDBJ databases">
        <authorList>
            <person name="Magalhaes I.L.F."/>
            <person name="Oliveira U."/>
            <person name="Santos F.R."/>
            <person name="Vidigal T.H.D.A."/>
            <person name="Brescovit A.D."/>
            <person name="Santos A.J."/>
        </authorList>
    </citation>
    <scope>NUCLEOTIDE SEQUENCE</scope>
    <source>
        <tissue evidence="1">Shoot tissue taken approximately 20 cm above the soil surface</tissue>
    </source>
</reference>